<dbReference type="SUPFAM" id="SSF55961">
    <property type="entry name" value="Bet v1-like"/>
    <property type="match status" value="1"/>
</dbReference>
<dbReference type="Proteomes" id="UP000322244">
    <property type="component" value="Unassembled WGS sequence"/>
</dbReference>
<keyword evidence="2" id="KW-1185">Reference proteome</keyword>
<dbReference type="CDD" id="cd07812">
    <property type="entry name" value="SRPBCC"/>
    <property type="match status" value="1"/>
</dbReference>
<sequence length="142" mass="15312">MGEMNVAVTLSMEPDTAWNIASDLTRLDEWLTIFDGWKSEVPSTVEKGTQVSITVKVESFRNVIDWLITEYDAPSLLKMSGSGRGGVKLDLTVHVSPHDGGSLLELRAGLHGGLLGGPIGRLIARVLKSDAQDSIENLAALR</sequence>
<dbReference type="InterPro" id="IPR023393">
    <property type="entry name" value="START-like_dom_sf"/>
</dbReference>
<dbReference type="Pfam" id="PF10604">
    <property type="entry name" value="Polyketide_cyc2"/>
    <property type="match status" value="1"/>
</dbReference>
<organism evidence="1 2">
    <name type="scientific">Antrihabitans cavernicola</name>
    <dbReference type="NCBI Taxonomy" id="2495913"/>
    <lineage>
        <taxon>Bacteria</taxon>
        <taxon>Bacillati</taxon>
        <taxon>Actinomycetota</taxon>
        <taxon>Actinomycetes</taxon>
        <taxon>Mycobacteriales</taxon>
        <taxon>Nocardiaceae</taxon>
        <taxon>Antrihabitans</taxon>
    </lineage>
</organism>
<comment type="caution">
    <text evidence="1">The sequence shown here is derived from an EMBL/GenBank/DDBJ whole genome shotgun (WGS) entry which is preliminary data.</text>
</comment>
<name>A0A5A7S7Y3_9NOCA</name>
<dbReference type="AlphaFoldDB" id="A0A5A7S7Y3"/>
<proteinExistence type="predicted"/>
<accession>A0A5A7S7Y3</accession>
<gene>
    <name evidence="1" type="ORF">FOY51_14910</name>
</gene>
<dbReference type="RefSeq" id="WP_149431029.1">
    <property type="nucleotide sequence ID" value="NZ_VLNY01000006.1"/>
</dbReference>
<evidence type="ECO:0000313" key="2">
    <source>
        <dbReference type="Proteomes" id="UP000322244"/>
    </source>
</evidence>
<evidence type="ECO:0000313" key="1">
    <source>
        <dbReference type="EMBL" id="KAA0022268.1"/>
    </source>
</evidence>
<reference evidence="1 2" key="1">
    <citation type="submission" date="2019-07" db="EMBL/GenBank/DDBJ databases">
        <title>Rhodococcus cavernicolus sp. nov., isolated from a cave.</title>
        <authorList>
            <person name="Lee S.D."/>
        </authorList>
    </citation>
    <scope>NUCLEOTIDE SEQUENCE [LARGE SCALE GENOMIC DNA]</scope>
    <source>
        <strain evidence="1 2">C1-24</strain>
    </source>
</reference>
<dbReference type="EMBL" id="VLNY01000006">
    <property type="protein sequence ID" value="KAA0022268.1"/>
    <property type="molecule type" value="Genomic_DNA"/>
</dbReference>
<protein>
    <submittedName>
        <fullName evidence="1">SRPBCC family protein</fullName>
    </submittedName>
</protein>
<dbReference type="Gene3D" id="3.30.530.20">
    <property type="match status" value="1"/>
</dbReference>
<dbReference type="InterPro" id="IPR019587">
    <property type="entry name" value="Polyketide_cyclase/dehydratase"/>
</dbReference>
<dbReference type="OrthoDB" id="3681637at2"/>